<evidence type="ECO:0000256" key="4">
    <source>
        <dbReference type="ARBA" id="ARBA00022519"/>
    </source>
</evidence>
<evidence type="ECO:0000256" key="5">
    <source>
        <dbReference type="ARBA" id="ARBA00022692"/>
    </source>
</evidence>
<evidence type="ECO:0000313" key="10">
    <source>
        <dbReference type="EMBL" id="EEG78344.1"/>
    </source>
</evidence>
<keyword evidence="3" id="KW-0488">Methylation</keyword>
<evidence type="ECO:0000256" key="6">
    <source>
        <dbReference type="ARBA" id="ARBA00022989"/>
    </source>
</evidence>
<keyword evidence="5 8" id="KW-0812">Transmembrane</keyword>
<dbReference type="EMBL" id="ACJM01000003">
    <property type="protein sequence ID" value="EEG78344.1"/>
    <property type="molecule type" value="Genomic_DNA"/>
</dbReference>
<name>C0GE50_DETAL</name>
<dbReference type="Gene3D" id="3.30.700.10">
    <property type="entry name" value="Glycoprotein, Type 4 Pilin"/>
    <property type="match status" value="1"/>
</dbReference>
<keyword evidence="6 8" id="KW-1133">Transmembrane helix</keyword>
<comment type="subcellular location">
    <subcellularLocation>
        <location evidence="1">Cell inner membrane</location>
        <topology evidence="1">Single-pass membrane protein</topology>
    </subcellularLocation>
</comment>
<dbReference type="STRING" id="555088.DealDRAFT_0759"/>
<feature type="domain" description="General secretion pathway GspH" evidence="9">
    <location>
        <begin position="42"/>
        <end position="138"/>
    </location>
</feature>
<dbReference type="GO" id="GO:0005886">
    <property type="term" value="C:plasma membrane"/>
    <property type="evidence" value="ECO:0007669"/>
    <property type="project" value="UniProtKB-SubCell"/>
</dbReference>
<dbReference type="Proteomes" id="UP000006443">
    <property type="component" value="Unassembled WGS sequence"/>
</dbReference>
<evidence type="ECO:0000259" key="9">
    <source>
        <dbReference type="Pfam" id="PF12019"/>
    </source>
</evidence>
<dbReference type="OrthoDB" id="1808878at2"/>
<dbReference type="RefSeq" id="WP_008515017.1">
    <property type="nucleotide sequence ID" value="NZ_ACJM01000003.1"/>
</dbReference>
<evidence type="ECO:0000256" key="2">
    <source>
        <dbReference type="ARBA" id="ARBA00022475"/>
    </source>
</evidence>
<dbReference type="InterPro" id="IPR045584">
    <property type="entry name" value="Pilin-like"/>
</dbReference>
<evidence type="ECO:0000256" key="8">
    <source>
        <dbReference type="SAM" id="Phobius"/>
    </source>
</evidence>
<reference evidence="10 11" key="1">
    <citation type="submission" date="2009-02" db="EMBL/GenBank/DDBJ databases">
        <title>Sequencing of the draft genome and assembly of Dethiobacter alkaliphilus AHT 1.</title>
        <authorList>
            <consortium name="US DOE Joint Genome Institute (JGI-PGF)"/>
            <person name="Lucas S."/>
            <person name="Copeland A."/>
            <person name="Lapidus A."/>
            <person name="Glavina del Rio T."/>
            <person name="Dalin E."/>
            <person name="Tice H."/>
            <person name="Bruce D."/>
            <person name="Goodwin L."/>
            <person name="Pitluck S."/>
            <person name="Larimer F."/>
            <person name="Land M.L."/>
            <person name="Hauser L."/>
            <person name="Muyzer G."/>
        </authorList>
    </citation>
    <scope>NUCLEOTIDE SEQUENCE [LARGE SCALE GENOMIC DNA]</scope>
    <source>
        <strain evidence="10 11">AHT 1</strain>
    </source>
</reference>
<feature type="transmembrane region" description="Helical" evidence="8">
    <location>
        <begin position="7"/>
        <end position="31"/>
    </location>
</feature>
<dbReference type="InterPro" id="IPR022346">
    <property type="entry name" value="T2SS_GspH"/>
</dbReference>
<gene>
    <name evidence="10" type="ORF">DealDRAFT_0759</name>
</gene>
<keyword evidence="2" id="KW-1003">Cell membrane</keyword>
<evidence type="ECO:0000313" key="11">
    <source>
        <dbReference type="Proteomes" id="UP000006443"/>
    </source>
</evidence>
<evidence type="ECO:0000256" key="1">
    <source>
        <dbReference type="ARBA" id="ARBA00004377"/>
    </source>
</evidence>
<dbReference type="AlphaFoldDB" id="C0GE50"/>
<proteinExistence type="predicted"/>
<dbReference type="Pfam" id="PF12019">
    <property type="entry name" value="GspH"/>
    <property type="match status" value="1"/>
</dbReference>
<comment type="caution">
    <text evidence="10">The sequence shown here is derived from an EMBL/GenBank/DDBJ whole genome shotgun (WGS) entry which is preliminary data.</text>
</comment>
<dbReference type="eggNOG" id="COG2165">
    <property type="taxonomic scope" value="Bacteria"/>
</dbReference>
<dbReference type="SUPFAM" id="SSF54523">
    <property type="entry name" value="Pili subunits"/>
    <property type="match status" value="1"/>
</dbReference>
<sequence length="150" mass="16366">MRRGAGGFILAELVTVLVILGILCMVAVPVVGHVSTWGLRTAAQELAAQVRQARQTAIAGGEVCYVVFYEFSGRYRVDLPGGSEWVSLPEGVTYGGNNFVHLHGRPTVYFRYTGAPNRGGHVVLRDKRGNRRYVIVTPVTGRVRISETPP</sequence>
<keyword evidence="11" id="KW-1185">Reference proteome</keyword>
<keyword evidence="7 8" id="KW-0472">Membrane</keyword>
<dbReference type="GO" id="GO:0015627">
    <property type="term" value="C:type II protein secretion system complex"/>
    <property type="evidence" value="ECO:0007669"/>
    <property type="project" value="InterPro"/>
</dbReference>
<protein>
    <submittedName>
        <fullName evidence="10">N-terminal methylation protein</fullName>
    </submittedName>
</protein>
<dbReference type="GO" id="GO:0015628">
    <property type="term" value="P:protein secretion by the type II secretion system"/>
    <property type="evidence" value="ECO:0007669"/>
    <property type="project" value="InterPro"/>
</dbReference>
<accession>C0GE50</accession>
<evidence type="ECO:0000256" key="3">
    <source>
        <dbReference type="ARBA" id="ARBA00022481"/>
    </source>
</evidence>
<keyword evidence="4" id="KW-0997">Cell inner membrane</keyword>
<evidence type="ECO:0000256" key="7">
    <source>
        <dbReference type="ARBA" id="ARBA00023136"/>
    </source>
</evidence>
<organism evidence="10 11">
    <name type="scientific">Dethiobacter alkaliphilus AHT 1</name>
    <dbReference type="NCBI Taxonomy" id="555088"/>
    <lineage>
        <taxon>Bacteria</taxon>
        <taxon>Bacillati</taxon>
        <taxon>Bacillota</taxon>
        <taxon>Dethiobacteria</taxon>
        <taxon>Dethiobacterales</taxon>
        <taxon>Dethiobacteraceae</taxon>
        <taxon>Dethiobacter</taxon>
    </lineage>
</organism>